<keyword evidence="11" id="KW-1185">Reference proteome</keyword>
<dbReference type="EMBL" id="JADFTS010000002">
    <property type="protein sequence ID" value="KAF9622391.1"/>
    <property type="molecule type" value="Genomic_DNA"/>
</dbReference>
<sequence>MDKFLIGQAVVRTVAIITTLVAIVLMTISKQKIHIFGFDVDAKFSYTPAFKFYVATNIVACVFAVLSFSVLLRNVRLANPGRKMHYIIFLLDLAVMVFVLIGSAAATAIGYLGRYGNSHAGWMPICDHFGKFCHKTMASLVFSYISVLLFTILIIWSSWKSSKLQVLAPEMEKNMKFRDNKIGMVA</sequence>
<dbReference type="InterPro" id="IPR006702">
    <property type="entry name" value="CASP_dom"/>
</dbReference>
<keyword evidence="4 8" id="KW-1003">Cell membrane</keyword>
<evidence type="ECO:0000256" key="8">
    <source>
        <dbReference type="RuleBase" id="RU361233"/>
    </source>
</evidence>
<dbReference type="NCBIfam" id="TIGR01569">
    <property type="entry name" value="A_tha_TIGR01569"/>
    <property type="match status" value="1"/>
</dbReference>
<evidence type="ECO:0000256" key="2">
    <source>
        <dbReference type="ARBA" id="ARBA00007651"/>
    </source>
</evidence>
<dbReference type="GO" id="GO:0005886">
    <property type="term" value="C:plasma membrane"/>
    <property type="evidence" value="ECO:0007669"/>
    <property type="project" value="UniProtKB-SubCell"/>
</dbReference>
<gene>
    <name evidence="10" type="ORF">IFM89_031194</name>
</gene>
<evidence type="ECO:0000256" key="5">
    <source>
        <dbReference type="ARBA" id="ARBA00022692"/>
    </source>
</evidence>
<feature type="domain" description="Casparian strip membrane protein" evidence="9">
    <location>
        <begin position="6"/>
        <end position="149"/>
    </location>
</feature>
<accession>A0A835MG03</accession>
<evidence type="ECO:0000313" key="10">
    <source>
        <dbReference type="EMBL" id="KAF9622391.1"/>
    </source>
</evidence>
<keyword evidence="6 8" id="KW-1133">Transmembrane helix</keyword>
<evidence type="ECO:0000313" key="11">
    <source>
        <dbReference type="Proteomes" id="UP000631114"/>
    </source>
</evidence>
<feature type="transmembrane region" description="Helical" evidence="8">
    <location>
        <begin position="9"/>
        <end position="29"/>
    </location>
</feature>
<dbReference type="Proteomes" id="UP000631114">
    <property type="component" value="Unassembled WGS sequence"/>
</dbReference>
<dbReference type="InterPro" id="IPR044173">
    <property type="entry name" value="CASPL"/>
</dbReference>
<evidence type="ECO:0000256" key="3">
    <source>
        <dbReference type="ARBA" id="ARBA00011489"/>
    </source>
</evidence>
<comment type="subunit">
    <text evidence="3 8">Homodimer and heterodimers.</text>
</comment>
<proteinExistence type="inferred from homology"/>
<keyword evidence="5 8" id="KW-0812">Transmembrane</keyword>
<evidence type="ECO:0000256" key="4">
    <source>
        <dbReference type="ARBA" id="ARBA00022475"/>
    </source>
</evidence>
<comment type="subcellular location">
    <subcellularLocation>
        <location evidence="1 8">Cell membrane</location>
        <topology evidence="1 8">Multi-pass membrane protein</topology>
    </subcellularLocation>
</comment>
<name>A0A835MG03_9MAGN</name>
<evidence type="ECO:0000256" key="7">
    <source>
        <dbReference type="ARBA" id="ARBA00023136"/>
    </source>
</evidence>
<reference evidence="10 11" key="1">
    <citation type="submission" date="2020-10" db="EMBL/GenBank/DDBJ databases">
        <title>The Coptis chinensis genome and diversification of protoberbering-type alkaloids.</title>
        <authorList>
            <person name="Wang B."/>
            <person name="Shu S."/>
            <person name="Song C."/>
            <person name="Liu Y."/>
        </authorList>
    </citation>
    <scope>NUCLEOTIDE SEQUENCE [LARGE SCALE GENOMIC DNA]</scope>
    <source>
        <strain evidence="10">HL-2020</strain>
        <tissue evidence="10">Leaf</tissue>
    </source>
</reference>
<dbReference type="InterPro" id="IPR006459">
    <property type="entry name" value="CASP/CASPL"/>
</dbReference>
<organism evidence="10 11">
    <name type="scientific">Coptis chinensis</name>
    <dbReference type="NCBI Taxonomy" id="261450"/>
    <lineage>
        <taxon>Eukaryota</taxon>
        <taxon>Viridiplantae</taxon>
        <taxon>Streptophyta</taxon>
        <taxon>Embryophyta</taxon>
        <taxon>Tracheophyta</taxon>
        <taxon>Spermatophyta</taxon>
        <taxon>Magnoliopsida</taxon>
        <taxon>Ranunculales</taxon>
        <taxon>Ranunculaceae</taxon>
        <taxon>Coptidoideae</taxon>
        <taxon>Coptis</taxon>
    </lineage>
</organism>
<dbReference type="AlphaFoldDB" id="A0A835MG03"/>
<comment type="similarity">
    <text evidence="2 8">Belongs to the Casparian strip membrane proteins (CASP) family.</text>
</comment>
<feature type="transmembrane region" description="Helical" evidence="8">
    <location>
        <begin position="49"/>
        <end position="72"/>
    </location>
</feature>
<dbReference type="PANTHER" id="PTHR36488">
    <property type="entry name" value="CASP-LIKE PROTEIN 1U1"/>
    <property type="match status" value="1"/>
</dbReference>
<dbReference type="Pfam" id="PF04535">
    <property type="entry name" value="CASP_dom"/>
    <property type="match status" value="1"/>
</dbReference>
<evidence type="ECO:0000256" key="1">
    <source>
        <dbReference type="ARBA" id="ARBA00004651"/>
    </source>
</evidence>
<evidence type="ECO:0000259" key="9">
    <source>
        <dbReference type="Pfam" id="PF04535"/>
    </source>
</evidence>
<protein>
    <recommendedName>
        <fullName evidence="8">CASP-like protein</fullName>
    </recommendedName>
</protein>
<feature type="transmembrane region" description="Helical" evidence="8">
    <location>
        <begin position="137"/>
        <end position="156"/>
    </location>
</feature>
<dbReference type="PANTHER" id="PTHR36488:SF8">
    <property type="entry name" value="CASP-LIKE PROTEIN 1U1"/>
    <property type="match status" value="1"/>
</dbReference>
<feature type="transmembrane region" description="Helical" evidence="8">
    <location>
        <begin position="84"/>
        <end position="113"/>
    </location>
</feature>
<evidence type="ECO:0000256" key="6">
    <source>
        <dbReference type="ARBA" id="ARBA00022989"/>
    </source>
</evidence>
<keyword evidence="7 8" id="KW-0472">Membrane</keyword>
<comment type="caution">
    <text evidence="10">The sequence shown here is derived from an EMBL/GenBank/DDBJ whole genome shotgun (WGS) entry which is preliminary data.</text>
</comment>
<dbReference type="OrthoDB" id="1904499at2759"/>